<feature type="compositionally biased region" description="Low complexity" evidence="1">
    <location>
        <begin position="235"/>
        <end position="248"/>
    </location>
</feature>
<feature type="compositionally biased region" description="Basic residues" evidence="1">
    <location>
        <begin position="340"/>
        <end position="353"/>
    </location>
</feature>
<dbReference type="EMBL" id="JAOPHQ010004270">
    <property type="protein sequence ID" value="KAK0140112.1"/>
    <property type="molecule type" value="Genomic_DNA"/>
</dbReference>
<dbReference type="Gene3D" id="3.30.420.10">
    <property type="entry name" value="Ribonuclease H-like superfamily/Ribonuclease H"/>
    <property type="match status" value="1"/>
</dbReference>
<keyword evidence="2" id="KW-1133">Transmembrane helix</keyword>
<organism evidence="3 4">
    <name type="scientific">Merluccius polli</name>
    <name type="common">Benguela hake</name>
    <name type="synonym">Merluccius cadenati</name>
    <dbReference type="NCBI Taxonomy" id="89951"/>
    <lineage>
        <taxon>Eukaryota</taxon>
        <taxon>Metazoa</taxon>
        <taxon>Chordata</taxon>
        <taxon>Craniata</taxon>
        <taxon>Vertebrata</taxon>
        <taxon>Euteleostomi</taxon>
        <taxon>Actinopterygii</taxon>
        <taxon>Neopterygii</taxon>
        <taxon>Teleostei</taxon>
        <taxon>Neoteleostei</taxon>
        <taxon>Acanthomorphata</taxon>
        <taxon>Zeiogadaria</taxon>
        <taxon>Gadariae</taxon>
        <taxon>Gadiformes</taxon>
        <taxon>Gadoidei</taxon>
        <taxon>Merlucciidae</taxon>
        <taxon>Merluccius</taxon>
    </lineage>
</organism>
<dbReference type="GO" id="GO:0003676">
    <property type="term" value="F:nucleic acid binding"/>
    <property type="evidence" value="ECO:0007669"/>
    <property type="project" value="InterPro"/>
</dbReference>
<feature type="compositionally biased region" description="Acidic residues" evidence="1">
    <location>
        <begin position="604"/>
        <end position="616"/>
    </location>
</feature>
<protein>
    <submittedName>
        <fullName evidence="3">Uncharacterized protein</fullName>
    </submittedName>
</protein>
<feature type="region of interest" description="Disordered" evidence="1">
    <location>
        <begin position="602"/>
        <end position="628"/>
    </location>
</feature>
<keyword evidence="2" id="KW-0472">Membrane</keyword>
<keyword evidence="2" id="KW-0812">Transmembrane</keyword>
<feature type="region of interest" description="Disordered" evidence="1">
    <location>
        <begin position="235"/>
        <end position="254"/>
    </location>
</feature>
<dbReference type="InterPro" id="IPR036397">
    <property type="entry name" value="RNaseH_sf"/>
</dbReference>
<evidence type="ECO:0000313" key="4">
    <source>
        <dbReference type="Proteomes" id="UP001174136"/>
    </source>
</evidence>
<gene>
    <name evidence="3" type="ORF">N1851_022998</name>
</gene>
<comment type="caution">
    <text evidence="3">The sequence shown here is derived from an EMBL/GenBank/DDBJ whole genome shotgun (WGS) entry which is preliminary data.</text>
</comment>
<sequence>MEDSLQDNNTRGLFQLDPFTPLTYPFVPFSAHSLVANRRRTLCVYLVKVSLYLVKVSLYLAKVYLVKVTLYLVKVSLYLVKVSLCQVKLVKVSLYLVKVSLYLVKIYLVKVTLYLVKVSLYLVKLCLPGQGESTWSRRVQLVKVSLYLVKVSLYLVKVSLTGQDESVPGQVSLIQQHPLKPGSLYLVKVSLYLVKLSLPGQGESAPGQVSLIQQHPWKPGSLYLVKVSLYLVKSSSESGSGPRPVSGSNKQKKLPMIGPQPYMIMAANGMPELKLTSVLKTEPALDIRQANPLRNMVSMLTVRRPQRANRKGRKRQGVSDRPEKNWAWGACTIIPRLKEKPRRAGGQGRHRGTLHSTPTARHTAGVQRWAEPTHETHLSTICSLRQDYFYLLDCHFSAGRFPCKHMCLATLLRAFCLQLQRFSFENLPAINMDPAETENLKRAIASQGTVVGQHEATLQQLMGHMQQISANLAQLGGQLADMRDHSRTVTVVEREIRIMDVQPTNLQQLRDAIMSIWTKLSEECFQYLVESVPRRIKAVLKAKGGPTRLKEQMFMQLQQTPTPTTHLTSLTPPNGAVQDSVLRSGPVVGPVVRVPAGAHGVEVKEEEEGVEEEDQAEPPVHRELKPRHADRLLKAERRFRDGSDPLALPEDILYERYSCRFSSEGIRYLIVHVGPYVGNATKRSRAQCVCVSLRCVATGTYLHTVGDAENISKKVPSDTQGCSCCPKYTAKYIRGISQLFANTNCQGRILSTSLGYKPKQCACFSRDQSEALGGPHVFNRGVVSEYPRSCSRVLPLGLRGVEPADGASSSPAAAAPSPGGSCPPPAVLRVFLRAMSPSAPGPVVRAERCVVKVDGPLVPGAPTQAAYWSRYTR</sequence>
<feature type="transmembrane region" description="Helical" evidence="2">
    <location>
        <begin position="102"/>
        <end position="123"/>
    </location>
</feature>
<proteinExistence type="predicted"/>
<evidence type="ECO:0000256" key="1">
    <source>
        <dbReference type="SAM" id="MobiDB-lite"/>
    </source>
</evidence>
<accession>A0AA47MGY5</accession>
<reference evidence="3" key="1">
    <citation type="journal article" date="2023" name="Front. Mar. Sci.">
        <title>A new Merluccius polli reference genome to investigate the effects of global change in West African waters.</title>
        <authorList>
            <person name="Mateo J.L."/>
            <person name="Blanco-Fernandez C."/>
            <person name="Garcia-Vazquez E."/>
            <person name="Machado-Schiaffino G."/>
        </authorList>
    </citation>
    <scope>NUCLEOTIDE SEQUENCE</scope>
    <source>
        <strain evidence="3">C29</strain>
        <tissue evidence="3">Fin</tissue>
    </source>
</reference>
<keyword evidence="4" id="KW-1185">Reference proteome</keyword>
<dbReference type="Proteomes" id="UP001174136">
    <property type="component" value="Unassembled WGS sequence"/>
</dbReference>
<evidence type="ECO:0000256" key="2">
    <source>
        <dbReference type="SAM" id="Phobius"/>
    </source>
</evidence>
<dbReference type="AlphaFoldDB" id="A0AA47MGY5"/>
<evidence type="ECO:0000313" key="3">
    <source>
        <dbReference type="EMBL" id="KAK0140112.1"/>
    </source>
</evidence>
<feature type="region of interest" description="Disordered" evidence="1">
    <location>
        <begin position="340"/>
        <end position="367"/>
    </location>
</feature>
<name>A0AA47MGY5_MERPO</name>
<feature type="compositionally biased region" description="Basic and acidic residues" evidence="1">
    <location>
        <begin position="619"/>
        <end position="628"/>
    </location>
</feature>